<reference evidence="1 2" key="1">
    <citation type="journal article" date="2014" name="Agronomy (Basel)">
        <title>A Draft Genome Sequence for Ensete ventricosum, the Drought-Tolerant Tree Against Hunger.</title>
        <authorList>
            <person name="Harrison J."/>
            <person name="Moore K.A."/>
            <person name="Paszkiewicz K."/>
            <person name="Jones T."/>
            <person name="Grant M."/>
            <person name="Ambacheew D."/>
            <person name="Muzemil S."/>
            <person name="Studholme D.J."/>
        </authorList>
    </citation>
    <scope>NUCLEOTIDE SEQUENCE [LARGE SCALE GENOMIC DNA]</scope>
</reference>
<sequence>MGTRRKLAEGIGGLSGVHRELVRGDRELARKASGVRRKKTKRLVKRLWGLRKACQDWDWRSRGKHFSKIYDGYIPNKRLYHHHAILQAAFG</sequence>
<name>A0A427AIH0_ENSVE</name>
<proteinExistence type="predicted"/>
<evidence type="ECO:0000313" key="1">
    <source>
        <dbReference type="EMBL" id="RRT76000.1"/>
    </source>
</evidence>
<gene>
    <name evidence="1" type="ORF">B296_00030658</name>
</gene>
<accession>A0A427AIH0</accession>
<organism evidence="1 2">
    <name type="scientific">Ensete ventricosum</name>
    <name type="common">Abyssinian banana</name>
    <name type="synonym">Musa ensete</name>
    <dbReference type="NCBI Taxonomy" id="4639"/>
    <lineage>
        <taxon>Eukaryota</taxon>
        <taxon>Viridiplantae</taxon>
        <taxon>Streptophyta</taxon>
        <taxon>Embryophyta</taxon>
        <taxon>Tracheophyta</taxon>
        <taxon>Spermatophyta</taxon>
        <taxon>Magnoliopsida</taxon>
        <taxon>Liliopsida</taxon>
        <taxon>Zingiberales</taxon>
        <taxon>Musaceae</taxon>
        <taxon>Ensete</taxon>
    </lineage>
</organism>
<protein>
    <submittedName>
        <fullName evidence="1">Uncharacterized protein</fullName>
    </submittedName>
</protein>
<dbReference type="Proteomes" id="UP000287651">
    <property type="component" value="Unassembled WGS sequence"/>
</dbReference>
<dbReference type="AlphaFoldDB" id="A0A427AIH0"/>
<evidence type="ECO:0000313" key="2">
    <source>
        <dbReference type="Proteomes" id="UP000287651"/>
    </source>
</evidence>
<dbReference type="EMBL" id="AMZH03002315">
    <property type="protein sequence ID" value="RRT76000.1"/>
    <property type="molecule type" value="Genomic_DNA"/>
</dbReference>
<comment type="caution">
    <text evidence="1">The sequence shown here is derived from an EMBL/GenBank/DDBJ whole genome shotgun (WGS) entry which is preliminary data.</text>
</comment>